<keyword evidence="11" id="KW-1185">Reference proteome</keyword>
<feature type="transmembrane region" description="Helical" evidence="9">
    <location>
        <begin position="6"/>
        <end position="29"/>
    </location>
</feature>
<accession>A0A811L0S0</accession>
<dbReference type="AlphaFoldDB" id="A0A811L0S0"/>
<keyword evidence="7 9" id="KW-1133">Transmembrane helix</keyword>
<gene>
    <name evidence="10" type="ORF">BOKJ2_LOCUS9088</name>
</gene>
<protein>
    <recommendedName>
        <fullName evidence="9">Riboflavin transporter</fullName>
    </recommendedName>
</protein>
<evidence type="ECO:0000256" key="3">
    <source>
        <dbReference type="ARBA" id="ARBA00006366"/>
    </source>
</evidence>
<comment type="function">
    <text evidence="9">Plasma membrane transporter mediating the uptake by cells of the water soluble vitamin B2/riboflavin that plays a key role in biochemical oxidation-reduction reactions of the carbohydrate, lipid, and amino acid metabolism.</text>
</comment>
<evidence type="ECO:0000256" key="5">
    <source>
        <dbReference type="ARBA" id="ARBA00022475"/>
    </source>
</evidence>
<dbReference type="GO" id="GO:0005886">
    <property type="term" value="C:plasma membrane"/>
    <property type="evidence" value="ECO:0007669"/>
    <property type="project" value="UniProtKB-SubCell"/>
</dbReference>
<evidence type="ECO:0000256" key="7">
    <source>
        <dbReference type="ARBA" id="ARBA00022989"/>
    </source>
</evidence>
<keyword evidence="4 9" id="KW-0813">Transport</keyword>
<evidence type="ECO:0000256" key="9">
    <source>
        <dbReference type="RuleBase" id="RU368035"/>
    </source>
</evidence>
<dbReference type="EMBL" id="CAJFCW020000004">
    <property type="protein sequence ID" value="CAG9114081.1"/>
    <property type="molecule type" value="Genomic_DNA"/>
</dbReference>
<evidence type="ECO:0000256" key="8">
    <source>
        <dbReference type="ARBA" id="ARBA00023136"/>
    </source>
</evidence>
<dbReference type="OrthoDB" id="9995836at2759"/>
<organism evidence="10 11">
    <name type="scientific">Bursaphelenchus okinawaensis</name>
    <dbReference type="NCBI Taxonomy" id="465554"/>
    <lineage>
        <taxon>Eukaryota</taxon>
        <taxon>Metazoa</taxon>
        <taxon>Ecdysozoa</taxon>
        <taxon>Nematoda</taxon>
        <taxon>Chromadorea</taxon>
        <taxon>Rhabditida</taxon>
        <taxon>Tylenchina</taxon>
        <taxon>Tylenchomorpha</taxon>
        <taxon>Aphelenchoidea</taxon>
        <taxon>Aphelenchoididae</taxon>
        <taxon>Bursaphelenchus</taxon>
    </lineage>
</organism>
<dbReference type="Proteomes" id="UP000614601">
    <property type="component" value="Unassembled WGS sequence"/>
</dbReference>
<feature type="transmembrane region" description="Helical" evidence="9">
    <location>
        <begin position="317"/>
        <end position="336"/>
    </location>
</feature>
<comment type="caution">
    <text evidence="10">The sequence shown here is derived from an EMBL/GenBank/DDBJ whole genome shotgun (WGS) entry which is preliminary data.</text>
</comment>
<feature type="transmembrane region" description="Helical" evidence="9">
    <location>
        <begin position="256"/>
        <end position="278"/>
    </location>
</feature>
<feature type="transmembrane region" description="Helical" evidence="9">
    <location>
        <begin position="224"/>
        <end position="244"/>
    </location>
</feature>
<feature type="transmembrane region" description="Helical" evidence="9">
    <location>
        <begin position="357"/>
        <end position="377"/>
    </location>
</feature>
<evidence type="ECO:0000256" key="6">
    <source>
        <dbReference type="ARBA" id="ARBA00022692"/>
    </source>
</evidence>
<dbReference type="PANTHER" id="PTHR12929">
    <property type="entry name" value="SOLUTE CARRIER FAMILY 52"/>
    <property type="match status" value="1"/>
</dbReference>
<feature type="transmembrane region" description="Helical" evidence="9">
    <location>
        <begin position="41"/>
        <end position="59"/>
    </location>
</feature>
<sequence length="392" mass="43711">MLPEGWGLISTSNLIVQGSVLITIIYAMVDHYTEIKMPKTSLIIVSLCMLTFTVIPIAFYNDVSVEIGGKQRSIVLYICMFIIGAFSMLSDVLFIPYLKNLPEIYFQAYFLGMGMSCIGPGVMSVVQDGSSYDCVPIAPNSTELEPQFRKIRYSVEVYYIIVFLWSLAGTISFLLIHLCREKIDMLWYGASYSEGNEKKVKELEKEEIVEELIEEKGEFDVEDWMLMVCVAIVTGTLNVLMPSIQSFVALPYSTQTYFWSLILGAGIQPIVSIVAHFWPVYSTSILTTCTLLAMSVLGLCFAIAFQSPHPWLADTSFGSVTVVCLITFVFGLAYYCKSALFEALSHRSPTDESKHRRLLFAGFMGQIGAAISTAIIFPSVNIFELFDSVPPC</sequence>
<feature type="transmembrane region" description="Helical" evidence="9">
    <location>
        <begin position="74"/>
        <end position="97"/>
    </location>
</feature>
<evidence type="ECO:0000256" key="2">
    <source>
        <dbReference type="ARBA" id="ARBA00004651"/>
    </source>
</evidence>
<feature type="transmembrane region" description="Helical" evidence="9">
    <location>
        <begin position="285"/>
        <end position="305"/>
    </location>
</feature>
<evidence type="ECO:0000256" key="4">
    <source>
        <dbReference type="ARBA" id="ARBA00022448"/>
    </source>
</evidence>
<name>A0A811L0S0_9BILA</name>
<evidence type="ECO:0000256" key="1">
    <source>
        <dbReference type="ARBA" id="ARBA00000215"/>
    </source>
</evidence>
<keyword evidence="8 9" id="KW-0472">Membrane</keyword>
<proteinExistence type="inferred from homology"/>
<evidence type="ECO:0000313" key="11">
    <source>
        <dbReference type="Proteomes" id="UP000614601"/>
    </source>
</evidence>
<reference evidence="10" key="1">
    <citation type="submission" date="2020-09" db="EMBL/GenBank/DDBJ databases">
        <authorList>
            <person name="Kikuchi T."/>
        </authorList>
    </citation>
    <scope>NUCLEOTIDE SEQUENCE</scope>
    <source>
        <strain evidence="10">SH1</strain>
    </source>
</reference>
<dbReference type="Proteomes" id="UP000783686">
    <property type="component" value="Unassembled WGS sequence"/>
</dbReference>
<feature type="transmembrane region" description="Helical" evidence="9">
    <location>
        <begin position="104"/>
        <end position="123"/>
    </location>
</feature>
<comment type="subcellular location">
    <subcellularLocation>
        <location evidence="2 9">Cell membrane</location>
        <topology evidence="2 9">Multi-pass membrane protein</topology>
    </subcellularLocation>
</comment>
<comment type="similarity">
    <text evidence="3 9">Belongs to the riboflavin transporter family.</text>
</comment>
<dbReference type="Pfam" id="PF06237">
    <property type="entry name" value="SLC52_ribofla_tr"/>
    <property type="match status" value="1"/>
</dbReference>
<dbReference type="EMBL" id="CAJFDH010000004">
    <property type="protein sequence ID" value="CAD5220726.1"/>
    <property type="molecule type" value="Genomic_DNA"/>
</dbReference>
<dbReference type="GO" id="GO:0032217">
    <property type="term" value="F:riboflavin transmembrane transporter activity"/>
    <property type="evidence" value="ECO:0007669"/>
    <property type="project" value="UniProtKB-UniRule"/>
</dbReference>
<comment type="catalytic activity">
    <reaction evidence="1 9">
        <text>riboflavin(in) = riboflavin(out)</text>
        <dbReference type="Rhea" id="RHEA:35015"/>
        <dbReference type="ChEBI" id="CHEBI:57986"/>
    </reaction>
</comment>
<keyword evidence="5 9" id="KW-1003">Cell membrane</keyword>
<dbReference type="InterPro" id="IPR009357">
    <property type="entry name" value="Riboflavin_transptr"/>
</dbReference>
<keyword evidence="6 9" id="KW-0812">Transmembrane</keyword>
<evidence type="ECO:0000313" key="10">
    <source>
        <dbReference type="EMBL" id="CAD5220726.1"/>
    </source>
</evidence>
<dbReference type="PANTHER" id="PTHR12929:SF10">
    <property type="entry name" value="RIBOFLAVIN TRANSPORTER"/>
    <property type="match status" value="1"/>
</dbReference>
<feature type="transmembrane region" description="Helical" evidence="9">
    <location>
        <begin position="157"/>
        <end position="176"/>
    </location>
</feature>